<protein>
    <submittedName>
        <fullName evidence="2">Uncharacterized protein</fullName>
    </submittedName>
</protein>
<reference evidence="2 3" key="1">
    <citation type="journal article" date="2014" name="Nat. Commun.">
        <title>Molecular traces of alternative social organization in a termite genome.</title>
        <authorList>
            <person name="Terrapon N."/>
            <person name="Li C."/>
            <person name="Robertson H.M."/>
            <person name="Ji L."/>
            <person name="Meng X."/>
            <person name="Booth W."/>
            <person name="Chen Z."/>
            <person name="Childers C.P."/>
            <person name="Glastad K.M."/>
            <person name="Gokhale K."/>
            <person name="Gowin J."/>
            <person name="Gronenberg W."/>
            <person name="Hermansen R.A."/>
            <person name="Hu H."/>
            <person name="Hunt B.G."/>
            <person name="Huylmans A.K."/>
            <person name="Khalil S.M."/>
            <person name="Mitchell R.D."/>
            <person name="Munoz-Torres M.C."/>
            <person name="Mustard J.A."/>
            <person name="Pan H."/>
            <person name="Reese J.T."/>
            <person name="Scharf M.E."/>
            <person name="Sun F."/>
            <person name="Vogel H."/>
            <person name="Xiao J."/>
            <person name="Yang W."/>
            <person name="Yang Z."/>
            <person name="Yang Z."/>
            <person name="Zhou J."/>
            <person name="Zhu J."/>
            <person name="Brent C.S."/>
            <person name="Elsik C.G."/>
            <person name="Goodisman M.A."/>
            <person name="Liberles D.A."/>
            <person name="Roe R.M."/>
            <person name="Vargo E.L."/>
            <person name="Vilcinskas A."/>
            <person name="Wang J."/>
            <person name="Bornberg-Bauer E."/>
            <person name="Korb J."/>
            <person name="Zhang G."/>
            <person name="Liebig J."/>
        </authorList>
    </citation>
    <scope>NUCLEOTIDE SEQUENCE [LARGE SCALE GENOMIC DNA]</scope>
    <source>
        <tissue evidence="2">Whole organism</tissue>
    </source>
</reference>
<evidence type="ECO:0000256" key="1">
    <source>
        <dbReference type="SAM" id="MobiDB-lite"/>
    </source>
</evidence>
<feature type="compositionally biased region" description="Low complexity" evidence="1">
    <location>
        <begin position="114"/>
        <end position="138"/>
    </location>
</feature>
<dbReference type="Proteomes" id="UP000027135">
    <property type="component" value="Unassembled WGS sequence"/>
</dbReference>
<feature type="region of interest" description="Disordered" evidence="1">
    <location>
        <begin position="113"/>
        <end position="142"/>
    </location>
</feature>
<dbReference type="InParanoid" id="A0A067QF37"/>
<sequence length="148" mass="16501">MLQPIFDGLTNFPLTYSHIVQPHLPESVSTQENDQSSQNDEQTTRTLAALKAVARRSSPSTPQPLRDLLEARVFPYGRHQMGLAELNLPAPRRVSRRPTLLLPTEWRQQLYQGQPQRAAPRQPSAWGSLSPGSSSCGSNKMATHCIDM</sequence>
<dbReference type="AlphaFoldDB" id="A0A067QF37"/>
<proteinExistence type="predicted"/>
<feature type="region of interest" description="Disordered" evidence="1">
    <location>
        <begin position="27"/>
        <end position="46"/>
    </location>
</feature>
<accession>A0A067QF37</accession>
<evidence type="ECO:0000313" key="2">
    <source>
        <dbReference type="EMBL" id="KDQ88826.1"/>
    </source>
</evidence>
<organism evidence="2 3">
    <name type="scientific">Zootermopsis nevadensis</name>
    <name type="common">Dampwood termite</name>
    <dbReference type="NCBI Taxonomy" id="136037"/>
    <lineage>
        <taxon>Eukaryota</taxon>
        <taxon>Metazoa</taxon>
        <taxon>Ecdysozoa</taxon>
        <taxon>Arthropoda</taxon>
        <taxon>Hexapoda</taxon>
        <taxon>Insecta</taxon>
        <taxon>Pterygota</taxon>
        <taxon>Neoptera</taxon>
        <taxon>Polyneoptera</taxon>
        <taxon>Dictyoptera</taxon>
        <taxon>Blattodea</taxon>
        <taxon>Blattoidea</taxon>
        <taxon>Termitoidae</taxon>
        <taxon>Termopsidae</taxon>
        <taxon>Zootermopsis</taxon>
    </lineage>
</organism>
<evidence type="ECO:0000313" key="3">
    <source>
        <dbReference type="Proteomes" id="UP000027135"/>
    </source>
</evidence>
<keyword evidence="3" id="KW-1185">Reference proteome</keyword>
<gene>
    <name evidence="2" type="ORF">L798_06831</name>
</gene>
<name>A0A067QF37_ZOONE</name>
<dbReference type="EMBL" id="KK853732">
    <property type="protein sequence ID" value="KDQ88826.1"/>
    <property type="molecule type" value="Genomic_DNA"/>
</dbReference>